<gene>
    <name evidence="2" type="ORF">QYM36_017824</name>
</gene>
<accession>A0AA88H861</accession>
<evidence type="ECO:0000256" key="1">
    <source>
        <dbReference type="SAM" id="MobiDB-lite"/>
    </source>
</evidence>
<comment type="caution">
    <text evidence="2">The sequence shown here is derived from an EMBL/GenBank/DDBJ whole genome shotgun (WGS) entry which is preliminary data.</text>
</comment>
<dbReference type="AlphaFoldDB" id="A0AA88H861"/>
<feature type="region of interest" description="Disordered" evidence="1">
    <location>
        <begin position="1"/>
        <end position="25"/>
    </location>
</feature>
<protein>
    <submittedName>
        <fullName evidence="2">Uncharacterized protein</fullName>
    </submittedName>
</protein>
<dbReference type="Proteomes" id="UP001187531">
    <property type="component" value="Unassembled WGS sequence"/>
</dbReference>
<evidence type="ECO:0000313" key="3">
    <source>
        <dbReference type="Proteomes" id="UP001187531"/>
    </source>
</evidence>
<organism evidence="2 3">
    <name type="scientific">Artemia franciscana</name>
    <name type="common">Brine shrimp</name>
    <name type="synonym">Artemia sanfranciscana</name>
    <dbReference type="NCBI Taxonomy" id="6661"/>
    <lineage>
        <taxon>Eukaryota</taxon>
        <taxon>Metazoa</taxon>
        <taxon>Ecdysozoa</taxon>
        <taxon>Arthropoda</taxon>
        <taxon>Crustacea</taxon>
        <taxon>Branchiopoda</taxon>
        <taxon>Anostraca</taxon>
        <taxon>Artemiidae</taxon>
        <taxon>Artemia</taxon>
    </lineage>
</organism>
<keyword evidence="3" id="KW-1185">Reference proteome</keyword>
<reference evidence="2" key="1">
    <citation type="submission" date="2023-07" db="EMBL/GenBank/DDBJ databases">
        <title>Chromosome-level genome assembly of Artemia franciscana.</title>
        <authorList>
            <person name="Jo E."/>
        </authorList>
    </citation>
    <scope>NUCLEOTIDE SEQUENCE</scope>
    <source>
        <tissue evidence="2">Whole body</tissue>
    </source>
</reference>
<proteinExistence type="predicted"/>
<evidence type="ECO:0000313" key="2">
    <source>
        <dbReference type="EMBL" id="KAK2703908.1"/>
    </source>
</evidence>
<name>A0AA88H861_ARTSF</name>
<sequence>MAHSLSNNQHYSLTSQIPHSHGSSITKTVPRASILNDISVNSINYPRAGEKIQPKVEKSQKINYTSVSSINYPKIGGKIQPKPEYKYSKERIFDTEQKPHLESVSGRRSSLGSTKATEIGSEKYAYSTIKSNLRSGKNDLRNKMKDSEKPFTVFNTKDATARRATSTEAKKILSTLSAKADISKSDALIQETGVAQSGFITPHCSEVEKSDHTKSVPDVIRSAEKEFEVGADESKQFKDLINQHAKRGVRVYQKRSVSDKYLSGKYRTFYYISIGLCNFIHPDQRGQEDLQSILGPVLHYF</sequence>
<dbReference type="EMBL" id="JAVRJZ010000063">
    <property type="protein sequence ID" value="KAK2703908.1"/>
    <property type="molecule type" value="Genomic_DNA"/>
</dbReference>